<dbReference type="InterPro" id="IPR028098">
    <property type="entry name" value="Glyco_trans_4-like_N"/>
</dbReference>
<protein>
    <submittedName>
        <fullName evidence="3">Glycosyltransferase</fullName>
    </submittedName>
</protein>
<sequence>MALRVLHFVTGGFSGATQVAIDLVGAHNSMADMVCLLVLRQKKTTTATHLQQLQQSGIPYHLVSGAMHWLTIYQLMKLCTTWKPDILVAHGFPEHLLGRWAGLWAKVPHLVQVEHSTKERYTRWRLWQSRYLSARSSCVIGVSQGVLQTLATQQLRAPKIVAVPNGIETEKYLSQDAVHLSKRPNDLIMVARFAKDKDHATVVQAMAYLKQWKIDTRLMLVGGGKQRYQQAIKQLAQAQGVAEQIDFAGRSNQVAALLAQNKIFVLSSLREGLSLSVLEAMAAGCVVVASRTHGISELIIDGVDGFLFDEHDAQGLAKILKTILQAPDQFNALAERGRAKVAQYYDKEHMAQAYADLLRSLVLSCDDLKR</sequence>
<dbReference type="PANTHER" id="PTHR12526:SF630">
    <property type="entry name" value="GLYCOSYLTRANSFERASE"/>
    <property type="match status" value="1"/>
</dbReference>
<dbReference type="SUPFAM" id="SSF53756">
    <property type="entry name" value="UDP-Glycosyltransferase/glycogen phosphorylase"/>
    <property type="match status" value="1"/>
</dbReference>
<evidence type="ECO:0000313" key="3">
    <source>
        <dbReference type="EMBL" id="QRQ82120.1"/>
    </source>
</evidence>
<dbReference type="AlphaFoldDB" id="A0A892ZHZ9"/>
<evidence type="ECO:0000259" key="1">
    <source>
        <dbReference type="Pfam" id="PF00534"/>
    </source>
</evidence>
<dbReference type="Proteomes" id="UP000653156">
    <property type="component" value="Chromosome"/>
</dbReference>
<name>A0A892ZHZ9_9NEIS</name>
<feature type="domain" description="Glycosyl transferase family 1" evidence="1">
    <location>
        <begin position="180"/>
        <end position="339"/>
    </location>
</feature>
<keyword evidence="4" id="KW-1185">Reference proteome</keyword>
<evidence type="ECO:0000259" key="2">
    <source>
        <dbReference type="Pfam" id="PF13439"/>
    </source>
</evidence>
<dbReference type="EMBL" id="CP069798">
    <property type="protein sequence ID" value="QRQ82120.1"/>
    <property type="molecule type" value="Genomic_DNA"/>
</dbReference>
<organism evidence="3 4">
    <name type="scientific">Paralysiella testudinis</name>
    <dbReference type="NCBI Taxonomy" id="2809020"/>
    <lineage>
        <taxon>Bacteria</taxon>
        <taxon>Pseudomonadati</taxon>
        <taxon>Pseudomonadota</taxon>
        <taxon>Betaproteobacteria</taxon>
        <taxon>Neisseriales</taxon>
        <taxon>Neisseriaceae</taxon>
        <taxon>Paralysiella</taxon>
    </lineage>
</organism>
<feature type="domain" description="Glycosyltransferase subfamily 4-like N-terminal" evidence="2">
    <location>
        <begin position="16"/>
        <end position="171"/>
    </location>
</feature>
<dbReference type="GO" id="GO:0016757">
    <property type="term" value="F:glycosyltransferase activity"/>
    <property type="evidence" value="ECO:0007669"/>
    <property type="project" value="InterPro"/>
</dbReference>
<dbReference type="RefSeq" id="WP_230339412.1">
    <property type="nucleotide sequence ID" value="NZ_CP069798.1"/>
</dbReference>
<gene>
    <name evidence="3" type="ORF">JQU52_01405</name>
</gene>
<proteinExistence type="predicted"/>
<dbReference type="InterPro" id="IPR001296">
    <property type="entry name" value="Glyco_trans_1"/>
</dbReference>
<dbReference type="Gene3D" id="3.40.50.2000">
    <property type="entry name" value="Glycogen Phosphorylase B"/>
    <property type="match status" value="2"/>
</dbReference>
<dbReference type="PANTHER" id="PTHR12526">
    <property type="entry name" value="GLYCOSYLTRANSFERASE"/>
    <property type="match status" value="1"/>
</dbReference>
<dbReference type="Pfam" id="PF13439">
    <property type="entry name" value="Glyco_transf_4"/>
    <property type="match status" value="1"/>
</dbReference>
<evidence type="ECO:0000313" key="4">
    <source>
        <dbReference type="Proteomes" id="UP000653156"/>
    </source>
</evidence>
<reference evidence="3" key="1">
    <citation type="submission" date="2021-02" db="EMBL/GenBank/DDBJ databases">
        <title>Neisseriaceae sp. 26B isolated from the cloaca of a Common Toad-headed Turtle (Mesoclemmys nasuta).</title>
        <authorList>
            <person name="Spergser J."/>
            <person name="Busse H.-J."/>
        </authorList>
    </citation>
    <scope>NUCLEOTIDE SEQUENCE</scope>
    <source>
        <strain evidence="3">26B</strain>
    </source>
</reference>
<dbReference type="Pfam" id="PF00534">
    <property type="entry name" value="Glycos_transf_1"/>
    <property type="match status" value="1"/>
</dbReference>
<accession>A0A892ZHZ9</accession>
<dbReference type="KEGG" id="ptes:JQU52_01405"/>